<dbReference type="PANTHER" id="PTHR47076">
    <property type="entry name" value="NHL DOMAIN PROTEIN"/>
    <property type="match status" value="1"/>
</dbReference>
<accession>A0AAV3RCM1</accession>
<dbReference type="Proteomes" id="UP001454036">
    <property type="component" value="Unassembled WGS sequence"/>
</dbReference>
<proteinExistence type="predicted"/>
<comment type="caution">
    <text evidence="1">The sequence shown here is derived from an EMBL/GenBank/DDBJ whole genome shotgun (WGS) entry which is preliminary data.</text>
</comment>
<organism evidence="1 2">
    <name type="scientific">Lithospermum erythrorhizon</name>
    <name type="common">Purple gromwell</name>
    <name type="synonym">Lithospermum officinale var. erythrorhizon</name>
    <dbReference type="NCBI Taxonomy" id="34254"/>
    <lineage>
        <taxon>Eukaryota</taxon>
        <taxon>Viridiplantae</taxon>
        <taxon>Streptophyta</taxon>
        <taxon>Embryophyta</taxon>
        <taxon>Tracheophyta</taxon>
        <taxon>Spermatophyta</taxon>
        <taxon>Magnoliopsida</taxon>
        <taxon>eudicotyledons</taxon>
        <taxon>Gunneridae</taxon>
        <taxon>Pentapetalae</taxon>
        <taxon>asterids</taxon>
        <taxon>lamiids</taxon>
        <taxon>Boraginales</taxon>
        <taxon>Boraginaceae</taxon>
        <taxon>Boraginoideae</taxon>
        <taxon>Lithospermeae</taxon>
        <taxon>Lithospermum</taxon>
    </lineage>
</organism>
<dbReference type="EMBL" id="BAABME010008925">
    <property type="protein sequence ID" value="GAA0174127.1"/>
    <property type="molecule type" value="Genomic_DNA"/>
</dbReference>
<name>A0AAV3RCM1_LITER</name>
<evidence type="ECO:0000313" key="2">
    <source>
        <dbReference type="Proteomes" id="UP001454036"/>
    </source>
</evidence>
<evidence type="ECO:0000313" key="1">
    <source>
        <dbReference type="EMBL" id="GAA0174127.1"/>
    </source>
</evidence>
<dbReference type="PANTHER" id="PTHR47076:SF1">
    <property type="entry name" value="NHL DOMAIN PROTEIN"/>
    <property type="match status" value="1"/>
</dbReference>
<keyword evidence="2" id="KW-1185">Reference proteome</keyword>
<dbReference type="AlphaFoldDB" id="A0AAV3RCM1"/>
<protein>
    <submittedName>
        <fullName evidence="1">Uncharacterized protein</fullName>
    </submittedName>
</protein>
<gene>
    <name evidence="1" type="ORF">LIER_27580</name>
</gene>
<sequence length="140" mass="16085">MMKTYTPIEDVHQESAPLNNPYYEETTSSNSCGCFNIFCFGWKNKSGQPQNQGENNQETWLVKKLKSLKETSEVVAGPKWKNLVRKMGKYFGTNKKSRCQFQYDPQSYQSNFDHGVAEEEDGMLLDFSSRFAPAQRTTSL</sequence>
<reference evidence="1 2" key="1">
    <citation type="submission" date="2024-01" db="EMBL/GenBank/DDBJ databases">
        <title>The complete chloroplast genome sequence of Lithospermum erythrorhizon: insights into the phylogenetic relationship among Boraginaceae species and the maternal lineages of purple gromwells.</title>
        <authorList>
            <person name="Okada T."/>
            <person name="Watanabe K."/>
        </authorList>
    </citation>
    <scope>NUCLEOTIDE SEQUENCE [LARGE SCALE GENOMIC DNA]</scope>
</reference>